<proteinExistence type="predicted"/>
<sequence length="118" mass="13220">MTLLAGLLTIFSFSCATCKDDCTITYPAALIANHPDGFYGYYVKLVGILTYKKVQDQFPPFAADDPLLCDKSGCIYVHDDTEDLGKFIGKKVRVLGYVSISRFYFPYIDVVKIEPVKD</sequence>
<organism evidence="1 2">
    <name type="scientific">Desulfurobacterium pacificum</name>
    <dbReference type="NCBI Taxonomy" id="240166"/>
    <lineage>
        <taxon>Bacteria</taxon>
        <taxon>Pseudomonadati</taxon>
        <taxon>Aquificota</taxon>
        <taxon>Aquificia</taxon>
        <taxon>Desulfurobacteriales</taxon>
        <taxon>Desulfurobacteriaceae</taxon>
        <taxon>Desulfurobacterium</taxon>
    </lineage>
</organism>
<reference evidence="1 2" key="1">
    <citation type="submission" date="2017-05" db="EMBL/GenBank/DDBJ databases">
        <authorList>
            <person name="Varghese N."/>
            <person name="Submissions S."/>
        </authorList>
    </citation>
    <scope>NUCLEOTIDE SEQUENCE [LARGE SCALE GENOMIC DNA]</scope>
    <source>
        <strain evidence="1 2">DSM 15522</strain>
    </source>
</reference>
<dbReference type="EMBL" id="FXUB01000002">
    <property type="protein sequence ID" value="SMP11948.1"/>
    <property type="molecule type" value="Genomic_DNA"/>
</dbReference>
<keyword evidence="2" id="KW-1185">Reference proteome</keyword>
<dbReference type="Proteomes" id="UP001157911">
    <property type="component" value="Unassembled WGS sequence"/>
</dbReference>
<accession>A0ABY1NN95</accession>
<evidence type="ECO:0000313" key="1">
    <source>
        <dbReference type="EMBL" id="SMP11948.1"/>
    </source>
</evidence>
<name>A0ABY1NN95_9BACT</name>
<comment type="caution">
    <text evidence="1">The sequence shown here is derived from an EMBL/GenBank/DDBJ whole genome shotgun (WGS) entry which is preliminary data.</text>
</comment>
<evidence type="ECO:0000313" key="2">
    <source>
        <dbReference type="Proteomes" id="UP001157911"/>
    </source>
</evidence>
<protein>
    <recommendedName>
        <fullName evidence="3">Lipoprotein</fullName>
    </recommendedName>
</protein>
<gene>
    <name evidence="1" type="ORF">SAMN06265339_1005</name>
</gene>
<evidence type="ECO:0008006" key="3">
    <source>
        <dbReference type="Google" id="ProtNLM"/>
    </source>
</evidence>